<evidence type="ECO:0000259" key="2">
    <source>
        <dbReference type="Pfam" id="PF04296"/>
    </source>
</evidence>
<protein>
    <recommendedName>
        <fullName evidence="2">YlxR domain-containing protein</fullName>
    </recommendedName>
</protein>
<evidence type="ECO:0000256" key="1">
    <source>
        <dbReference type="SAM" id="MobiDB-lite"/>
    </source>
</evidence>
<organism evidence="3 4">
    <name type="scientific">Paeniglutamicibacter antarcticus</name>
    <dbReference type="NCBI Taxonomy" id="494023"/>
    <lineage>
        <taxon>Bacteria</taxon>
        <taxon>Bacillati</taxon>
        <taxon>Actinomycetota</taxon>
        <taxon>Actinomycetes</taxon>
        <taxon>Micrococcales</taxon>
        <taxon>Micrococcaceae</taxon>
        <taxon>Paeniglutamicibacter</taxon>
    </lineage>
</organism>
<feature type="compositionally biased region" description="Polar residues" evidence="1">
    <location>
        <begin position="98"/>
        <end position="109"/>
    </location>
</feature>
<reference evidence="4" key="1">
    <citation type="journal article" date="2019" name="Int. J. Syst. Evol. Microbiol.">
        <title>The Global Catalogue of Microorganisms (GCM) 10K type strain sequencing project: providing services to taxonomists for standard genome sequencing and annotation.</title>
        <authorList>
            <consortium name="The Broad Institute Genomics Platform"/>
            <consortium name="The Broad Institute Genome Sequencing Center for Infectious Disease"/>
            <person name="Wu L."/>
            <person name="Ma J."/>
        </authorList>
    </citation>
    <scope>NUCLEOTIDE SEQUENCE [LARGE SCALE GENOMIC DNA]</scope>
    <source>
        <strain evidence="4">JCM 18952</strain>
    </source>
</reference>
<feature type="region of interest" description="Disordered" evidence="1">
    <location>
        <begin position="78"/>
        <end position="109"/>
    </location>
</feature>
<dbReference type="PANTHER" id="PTHR34215:SF1">
    <property type="entry name" value="YLXR DOMAIN-CONTAINING PROTEIN"/>
    <property type="match status" value="1"/>
</dbReference>
<sequence>MSMQQQPQRTCIGCRTVVDQNQLMRWVVREKDGKAVPVPDPARRLAGRGAWLHPNPECAQRAAQRGAFARSYRTAVDASSLLAERGPRKGPNLGNRPLETSNPESGTEI</sequence>
<evidence type="ECO:0000313" key="4">
    <source>
        <dbReference type="Proteomes" id="UP001501257"/>
    </source>
</evidence>
<proteinExistence type="predicted"/>
<accession>A0ABP9TNG4</accession>
<keyword evidence="4" id="KW-1185">Reference proteome</keyword>
<name>A0ABP9TNG4_9MICC</name>
<evidence type="ECO:0000313" key="3">
    <source>
        <dbReference type="EMBL" id="GAA5227278.1"/>
    </source>
</evidence>
<gene>
    <name evidence="3" type="ORF">GCM10025778_18110</name>
</gene>
<dbReference type="Pfam" id="PF04296">
    <property type="entry name" value="YlxR"/>
    <property type="match status" value="1"/>
</dbReference>
<dbReference type="PANTHER" id="PTHR34215">
    <property type="entry name" value="BLL0784 PROTEIN"/>
    <property type="match status" value="1"/>
</dbReference>
<comment type="caution">
    <text evidence="3">The sequence shown here is derived from an EMBL/GenBank/DDBJ whole genome shotgun (WGS) entry which is preliminary data.</text>
</comment>
<dbReference type="InterPro" id="IPR037465">
    <property type="entry name" value="YlxR"/>
</dbReference>
<dbReference type="InterPro" id="IPR035931">
    <property type="entry name" value="YlxR-like_sf"/>
</dbReference>
<dbReference type="Gene3D" id="3.30.1230.10">
    <property type="entry name" value="YlxR-like"/>
    <property type="match status" value="1"/>
</dbReference>
<dbReference type="EMBL" id="BAABLK010000027">
    <property type="protein sequence ID" value="GAA5227278.1"/>
    <property type="molecule type" value="Genomic_DNA"/>
</dbReference>
<dbReference type="SUPFAM" id="SSF64376">
    <property type="entry name" value="YlxR-like"/>
    <property type="match status" value="1"/>
</dbReference>
<feature type="domain" description="YlxR" evidence="2">
    <location>
        <begin position="9"/>
        <end position="79"/>
    </location>
</feature>
<dbReference type="Proteomes" id="UP001501257">
    <property type="component" value="Unassembled WGS sequence"/>
</dbReference>
<dbReference type="InterPro" id="IPR007393">
    <property type="entry name" value="YlxR_dom"/>
</dbReference>